<organism evidence="1 2">
    <name type="scientific">Nocardia thailandica</name>
    <dbReference type="NCBI Taxonomy" id="257275"/>
    <lineage>
        <taxon>Bacteria</taxon>
        <taxon>Bacillati</taxon>
        <taxon>Actinomycetota</taxon>
        <taxon>Actinomycetes</taxon>
        <taxon>Mycobacteriales</taxon>
        <taxon>Nocardiaceae</taxon>
        <taxon>Nocardia</taxon>
    </lineage>
</organism>
<proteinExistence type="predicted"/>
<sequence length="67" mass="7211">MALHGEWKPLMAAIEKARWNYRPCKHGIFVYPPDPAAGPITLAGTPGSSRSVRNTRAALRRAGLAGV</sequence>
<gene>
    <name evidence="1" type="ORF">ACFYTF_14970</name>
</gene>
<evidence type="ECO:0000313" key="2">
    <source>
        <dbReference type="Proteomes" id="UP001601444"/>
    </source>
</evidence>
<accession>A0ABW6PP04</accession>
<dbReference type="EMBL" id="JBIAMX010000008">
    <property type="protein sequence ID" value="MFF0544130.1"/>
    <property type="molecule type" value="Genomic_DNA"/>
</dbReference>
<protein>
    <submittedName>
        <fullName evidence="1">Uncharacterized protein</fullName>
    </submittedName>
</protein>
<dbReference type="RefSeq" id="WP_387700753.1">
    <property type="nucleotide sequence ID" value="NZ_JBIAMX010000008.1"/>
</dbReference>
<name>A0ABW6PP04_9NOCA</name>
<evidence type="ECO:0000313" key="1">
    <source>
        <dbReference type="EMBL" id="MFF0544130.1"/>
    </source>
</evidence>
<keyword evidence="2" id="KW-1185">Reference proteome</keyword>
<dbReference type="Proteomes" id="UP001601444">
    <property type="component" value="Unassembled WGS sequence"/>
</dbReference>
<comment type="caution">
    <text evidence="1">The sequence shown here is derived from an EMBL/GenBank/DDBJ whole genome shotgun (WGS) entry which is preliminary data.</text>
</comment>
<reference evidence="1 2" key="1">
    <citation type="submission" date="2024-10" db="EMBL/GenBank/DDBJ databases">
        <title>The Natural Products Discovery Center: Release of the First 8490 Sequenced Strains for Exploring Actinobacteria Biosynthetic Diversity.</title>
        <authorList>
            <person name="Kalkreuter E."/>
            <person name="Kautsar S.A."/>
            <person name="Yang D."/>
            <person name="Bader C.D."/>
            <person name="Teijaro C.N."/>
            <person name="Fluegel L."/>
            <person name="Davis C.M."/>
            <person name="Simpson J.R."/>
            <person name="Lauterbach L."/>
            <person name="Steele A.D."/>
            <person name="Gui C."/>
            <person name="Meng S."/>
            <person name="Li G."/>
            <person name="Viehrig K."/>
            <person name="Ye F."/>
            <person name="Su P."/>
            <person name="Kiefer A.F."/>
            <person name="Nichols A."/>
            <person name="Cepeda A.J."/>
            <person name="Yan W."/>
            <person name="Fan B."/>
            <person name="Jiang Y."/>
            <person name="Adhikari A."/>
            <person name="Zheng C.-J."/>
            <person name="Schuster L."/>
            <person name="Cowan T.M."/>
            <person name="Smanski M.J."/>
            <person name="Chevrette M.G."/>
            <person name="De Carvalho L.P.S."/>
            <person name="Shen B."/>
        </authorList>
    </citation>
    <scope>NUCLEOTIDE SEQUENCE [LARGE SCALE GENOMIC DNA]</scope>
    <source>
        <strain evidence="1 2">NPDC004045</strain>
    </source>
</reference>